<dbReference type="EMBL" id="QMIG01000006">
    <property type="protein sequence ID" value="RAW15486.1"/>
    <property type="molecule type" value="Genomic_DNA"/>
</dbReference>
<keyword evidence="10 14" id="KW-1133">Transmembrane helix</keyword>
<evidence type="ECO:0000256" key="12">
    <source>
        <dbReference type="ARBA" id="ARBA00023122"/>
    </source>
</evidence>
<keyword evidence="6 14" id="KW-0479">Metal-binding</keyword>
<reference evidence="19 20" key="1">
    <citation type="submission" date="2018-06" db="EMBL/GenBank/DDBJ databases">
        <title>Phytoactinopolyspora halophila sp. nov., a novel halophilic actinomycete isolated from a saline soil in China.</title>
        <authorList>
            <person name="Tang S.-K."/>
        </authorList>
    </citation>
    <scope>NUCLEOTIDE SEQUENCE [LARGE SCALE GENOMIC DNA]</scope>
    <source>
        <strain evidence="19 20">YIM 96934</strain>
    </source>
</reference>
<keyword evidence="9 14" id="KW-0862">Zinc</keyword>
<protein>
    <recommendedName>
        <fullName evidence="14">Zinc metalloprotease</fullName>
    </recommendedName>
</protein>
<evidence type="ECO:0000256" key="4">
    <source>
        <dbReference type="ARBA" id="ARBA00022670"/>
    </source>
</evidence>
<dbReference type="PANTHER" id="PTHR39188">
    <property type="entry name" value="MEMBRANE-ASSOCIATED ZINC METALLOPROTEASE M50B"/>
    <property type="match status" value="1"/>
</dbReference>
<comment type="caution">
    <text evidence="19">The sequence shown here is derived from an EMBL/GenBank/DDBJ whole genome shotgun (WGS) entry which is preliminary data.</text>
</comment>
<feature type="transmembrane region" description="Helical" evidence="14">
    <location>
        <begin position="215"/>
        <end position="231"/>
    </location>
</feature>
<feature type="transmembrane region" description="Helical" evidence="14">
    <location>
        <begin position="49"/>
        <end position="67"/>
    </location>
</feature>
<evidence type="ECO:0000256" key="5">
    <source>
        <dbReference type="ARBA" id="ARBA00022692"/>
    </source>
</evidence>
<comment type="similarity">
    <text evidence="2 14">Belongs to the peptidase M50B family.</text>
</comment>
<evidence type="ECO:0000256" key="15">
    <source>
        <dbReference type="PIRSR" id="PIRSR006404-1"/>
    </source>
</evidence>
<evidence type="ECO:0000256" key="11">
    <source>
        <dbReference type="ARBA" id="ARBA00023049"/>
    </source>
</evidence>
<evidence type="ECO:0000256" key="16">
    <source>
        <dbReference type="PIRSR" id="PIRSR006404-2"/>
    </source>
</evidence>
<evidence type="ECO:0000256" key="14">
    <source>
        <dbReference type="PIRNR" id="PIRNR006404"/>
    </source>
</evidence>
<feature type="binding site" evidence="16">
    <location>
        <position position="166"/>
    </location>
    <ligand>
        <name>Zn(2+)</name>
        <dbReference type="ChEBI" id="CHEBI:29105"/>
        <note>catalytic</note>
    </ligand>
</feature>
<feature type="active site" evidence="15">
    <location>
        <position position="68"/>
    </location>
</feature>
<keyword evidence="5 14" id="KW-0812">Transmembrane</keyword>
<dbReference type="InterPro" id="IPR046342">
    <property type="entry name" value="CBS_dom_sf"/>
</dbReference>
<name>A0A329QTY6_9ACTN</name>
<dbReference type="GO" id="GO:0046872">
    <property type="term" value="F:metal ion binding"/>
    <property type="evidence" value="ECO:0007669"/>
    <property type="project" value="UniProtKB-UniRule"/>
</dbReference>
<feature type="binding site" evidence="16">
    <location>
        <position position="71"/>
    </location>
    <ligand>
        <name>Zn(2+)</name>
        <dbReference type="ChEBI" id="CHEBI:29105"/>
        <note>catalytic</note>
    </ligand>
</feature>
<feature type="transmembrane region" description="Helical" evidence="14">
    <location>
        <begin position="143"/>
        <end position="163"/>
    </location>
</feature>
<dbReference type="AlphaFoldDB" id="A0A329QTY6"/>
<dbReference type="Gene3D" id="3.10.580.10">
    <property type="entry name" value="CBS-domain"/>
    <property type="match status" value="1"/>
</dbReference>
<dbReference type="GO" id="GO:0005886">
    <property type="term" value="C:plasma membrane"/>
    <property type="evidence" value="ECO:0007669"/>
    <property type="project" value="UniProtKB-SubCell"/>
</dbReference>
<comment type="subcellular location">
    <subcellularLocation>
        <location evidence="1 14">Cell membrane</location>
        <topology evidence="1 14">Multi-pass membrane protein</topology>
    </subcellularLocation>
</comment>
<evidence type="ECO:0000256" key="8">
    <source>
        <dbReference type="ARBA" id="ARBA00022801"/>
    </source>
</evidence>
<evidence type="ECO:0000256" key="2">
    <source>
        <dbReference type="ARBA" id="ARBA00007931"/>
    </source>
</evidence>
<keyword evidence="20" id="KW-1185">Reference proteome</keyword>
<keyword evidence="8 14" id="KW-0378">Hydrolase</keyword>
<keyword evidence="7" id="KW-0677">Repeat</keyword>
<feature type="transmembrane region" description="Helical" evidence="14">
    <location>
        <begin position="192"/>
        <end position="209"/>
    </location>
</feature>
<dbReference type="GO" id="GO:0006508">
    <property type="term" value="P:proteolysis"/>
    <property type="evidence" value="ECO:0007669"/>
    <property type="project" value="UniProtKB-KW"/>
</dbReference>
<evidence type="ECO:0000256" key="7">
    <source>
        <dbReference type="ARBA" id="ARBA00022737"/>
    </source>
</evidence>
<feature type="transmembrane region" description="Helical" evidence="14">
    <location>
        <begin position="16"/>
        <end position="37"/>
    </location>
</feature>
<feature type="transmembrane region" description="Helical" evidence="14">
    <location>
        <begin position="109"/>
        <end position="131"/>
    </location>
</feature>
<dbReference type="Pfam" id="PF00571">
    <property type="entry name" value="CBS"/>
    <property type="match status" value="2"/>
</dbReference>
<dbReference type="OrthoDB" id="9781963at2"/>
<evidence type="ECO:0000313" key="20">
    <source>
        <dbReference type="Proteomes" id="UP000250462"/>
    </source>
</evidence>
<keyword evidence="11 14" id="KW-0482">Metalloprotease</keyword>
<evidence type="ECO:0000256" key="1">
    <source>
        <dbReference type="ARBA" id="ARBA00004651"/>
    </source>
</evidence>
<dbReference type="InterPro" id="IPR016483">
    <property type="entry name" value="UCP006404_Pept_M50_CBS"/>
</dbReference>
<sequence>MTETVRLGTIAGVRVGLHWSVLGIVVLLVFGLAGGVLPTQFPDHAPVAYIAAAIVATALFVLSLLAHEVGHAVVAQRNGITVDGITLWLLGGVARLRGDARDAATDFRIAAVGPAISFILGLGFAGATWLVTGIGATNLVAGVLSYLAVINVLLAVFNLIPAAPLDGGRILRSLLWAWRGDRQQAQIWSARAGRVFGLLLIALGIFSLFSDYGGGLWWVLIGLFIVTMASAEEQHARTGAVLGNLTARDIMTSDPDTADARQSIADFVRDVVMVRRHSAFPLLGSSGEVEGMATLNRIRAVPPEQHADTMVSDAACPLDEVPIVRPDDLVSDILGRLGGCADGRALVMDGGRLVGIISPSDISRAMSLKGIGVEPFGGADLNYSDRR</sequence>
<dbReference type="RefSeq" id="WP_112258089.1">
    <property type="nucleotide sequence ID" value="NZ_QMIG01000006.1"/>
</dbReference>
<evidence type="ECO:0000256" key="10">
    <source>
        <dbReference type="ARBA" id="ARBA00022989"/>
    </source>
</evidence>
<keyword evidence="3 14" id="KW-1003">Cell membrane</keyword>
<dbReference type="Pfam" id="PF02163">
    <property type="entry name" value="Peptidase_M50"/>
    <property type="match status" value="2"/>
</dbReference>
<dbReference type="GO" id="GO:0008237">
    <property type="term" value="F:metallopeptidase activity"/>
    <property type="evidence" value="ECO:0007669"/>
    <property type="project" value="UniProtKB-UniRule"/>
</dbReference>
<feature type="binding site" evidence="16">
    <location>
        <position position="67"/>
    </location>
    <ligand>
        <name>Zn(2+)</name>
        <dbReference type="ChEBI" id="CHEBI:29105"/>
        <note>catalytic</note>
    </ligand>
</feature>
<dbReference type="InterPro" id="IPR008915">
    <property type="entry name" value="Peptidase_M50"/>
</dbReference>
<accession>A0A329QTY6</accession>
<keyword evidence="13 14" id="KW-0472">Membrane</keyword>
<evidence type="ECO:0000256" key="9">
    <source>
        <dbReference type="ARBA" id="ARBA00022833"/>
    </source>
</evidence>
<evidence type="ECO:0000256" key="17">
    <source>
        <dbReference type="PROSITE-ProRule" id="PRU00703"/>
    </source>
</evidence>
<dbReference type="Proteomes" id="UP000250462">
    <property type="component" value="Unassembled WGS sequence"/>
</dbReference>
<keyword evidence="12 17" id="KW-0129">CBS domain</keyword>
<feature type="domain" description="CBS" evidence="18">
    <location>
        <begin position="315"/>
        <end position="373"/>
    </location>
</feature>
<evidence type="ECO:0000256" key="6">
    <source>
        <dbReference type="ARBA" id="ARBA00022723"/>
    </source>
</evidence>
<dbReference type="CDD" id="cd06164">
    <property type="entry name" value="S2P-M50_SpoIVFB_CBS"/>
    <property type="match status" value="1"/>
</dbReference>
<evidence type="ECO:0000256" key="3">
    <source>
        <dbReference type="ARBA" id="ARBA00022475"/>
    </source>
</evidence>
<keyword evidence="4 14" id="KW-0645">Protease</keyword>
<dbReference type="PIRSF" id="PIRSF006404">
    <property type="entry name" value="UCP006404_Pept_M50_CBS"/>
    <property type="match status" value="1"/>
</dbReference>
<evidence type="ECO:0000313" key="19">
    <source>
        <dbReference type="EMBL" id="RAW15486.1"/>
    </source>
</evidence>
<comment type="cofactor">
    <cofactor evidence="14 16">
        <name>Zn(2+)</name>
        <dbReference type="ChEBI" id="CHEBI:29105"/>
    </cofactor>
    <text evidence="14 16">Binds 1 zinc ion per subunit.</text>
</comment>
<organism evidence="19 20">
    <name type="scientific">Phytoactinopolyspora halophila</name>
    <dbReference type="NCBI Taxonomy" id="1981511"/>
    <lineage>
        <taxon>Bacteria</taxon>
        <taxon>Bacillati</taxon>
        <taxon>Actinomycetota</taxon>
        <taxon>Actinomycetes</taxon>
        <taxon>Jiangellales</taxon>
        <taxon>Jiangellaceae</taxon>
        <taxon>Phytoactinopolyspora</taxon>
    </lineage>
</organism>
<evidence type="ECO:0000259" key="18">
    <source>
        <dbReference type="PROSITE" id="PS51371"/>
    </source>
</evidence>
<proteinExistence type="inferred from homology"/>
<dbReference type="SUPFAM" id="SSF54631">
    <property type="entry name" value="CBS-domain pair"/>
    <property type="match status" value="1"/>
</dbReference>
<gene>
    <name evidence="19" type="ORF">DPM12_09065</name>
</gene>
<dbReference type="InterPro" id="IPR000644">
    <property type="entry name" value="CBS_dom"/>
</dbReference>
<evidence type="ECO:0000256" key="13">
    <source>
        <dbReference type="ARBA" id="ARBA00023136"/>
    </source>
</evidence>
<dbReference type="PANTHER" id="PTHR39188:SF3">
    <property type="entry name" value="STAGE IV SPORULATION PROTEIN FB"/>
    <property type="match status" value="1"/>
</dbReference>
<dbReference type="PROSITE" id="PS51371">
    <property type="entry name" value="CBS"/>
    <property type="match status" value="1"/>
</dbReference>